<evidence type="ECO:0000313" key="5">
    <source>
        <dbReference type="EMBL" id="MSS01734.1"/>
    </source>
</evidence>
<gene>
    <name evidence="5" type="primary">lepB</name>
    <name evidence="5" type="ORF">FYJ50_06435</name>
    <name evidence="6" type="ORF">FYJ50_07960</name>
</gene>
<evidence type="ECO:0000256" key="1">
    <source>
        <dbReference type="ARBA" id="ARBA00004401"/>
    </source>
</evidence>
<dbReference type="NCBIfam" id="TIGR02227">
    <property type="entry name" value="sigpep_I_bact"/>
    <property type="match status" value="1"/>
</dbReference>
<dbReference type="EC" id="3.4.21.89" evidence="3"/>
<proteinExistence type="inferred from homology"/>
<keyword evidence="3" id="KW-0645">Protease</keyword>
<dbReference type="PRINTS" id="PR00727">
    <property type="entry name" value="LEADERPTASE"/>
</dbReference>
<dbReference type="GO" id="GO:0006465">
    <property type="term" value="P:signal peptide processing"/>
    <property type="evidence" value="ECO:0007669"/>
    <property type="project" value="InterPro"/>
</dbReference>
<dbReference type="InterPro" id="IPR019533">
    <property type="entry name" value="Peptidase_S26"/>
</dbReference>
<keyword evidence="3" id="KW-0472">Membrane</keyword>
<comment type="caution">
    <text evidence="5">The sequence shown here is derived from an EMBL/GenBank/DDBJ whole genome shotgun (WGS) entry which is preliminary data.</text>
</comment>
<evidence type="ECO:0000313" key="6">
    <source>
        <dbReference type="EMBL" id="MSS02022.1"/>
    </source>
</evidence>
<reference evidence="5 7" key="1">
    <citation type="submission" date="2019-08" db="EMBL/GenBank/DDBJ databases">
        <title>In-depth cultivation of the pig gut microbiome towards novel bacterial diversity and tailored functional studies.</title>
        <authorList>
            <person name="Wylensek D."/>
            <person name="Hitch T.C.A."/>
            <person name="Clavel T."/>
        </authorList>
    </citation>
    <scope>NUCLEOTIDE SEQUENCE [LARGE SCALE GENOMIC DNA]</scope>
    <source>
        <strain evidence="5 7">LKV-178-WT-2G</strain>
    </source>
</reference>
<dbReference type="Pfam" id="PF10502">
    <property type="entry name" value="Peptidase_S26"/>
    <property type="match status" value="1"/>
</dbReference>
<dbReference type="SUPFAM" id="SSF51306">
    <property type="entry name" value="LexA/Signal peptidase"/>
    <property type="match status" value="1"/>
</dbReference>
<dbReference type="InterPro" id="IPR036286">
    <property type="entry name" value="LexA/Signal_pep-like_sf"/>
</dbReference>
<comment type="similarity">
    <text evidence="2 3">Belongs to the peptidase S26 family.</text>
</comment>
<dbReference type="AlphaFoldDB" id="A0A7X2N3E3"/>
<evidence type="ECO:0000313" key="7">
    <source>
        <dbReference type="Proteomes" id="UP000470082"/>
    </source>
</evidence>
<name>A0A7X2N3E3_9FIRM</name>
<comment type="subcellular location">
    <subcellularLocation>
        <location evidence="1">Cell membrane</location>
        <topology evidence="1">Single-pass type II membrane protein</topology>
    </subcellularLocation>
    <subcellularLocation>
        <location evidence="3">Membrane</location>
        <topology evidence="3">Single-pass type II membrane protein</topology>
    </subcellularLocation>
</comment>
<keyword evidence="3" id="KW-1133">Transmembrane helix</keyword>
<evidence type="ECO:0000256" key="2">
    <source>
        <dbReference type="ARBA" id="ARBA00009370"/>
    </source>
</evidence>
<feature type="domain" description="Peptidase S26" evidence="4">
    <location>
        <begin position="13"/>
        <end position="162"/>
    </location>
</feature>
<dbReference type="Proteomes" id="UP000470082">
    <property type="component" value="Unassembled WGS sequence"/>
</dbReference>
<dbReference type="PANTHER" id="PTHR43390:SF1">
    <property type="entry name" value="CHLOROPLAST PROCESSING PEPTIDASE"/>
    <property type="match status" value="1"/>
</dbReference>
<dbReference type="InterPro" id="IPR000223">
    <property type="entry name" value="Pept_S26A_signal_pept_1"/>
</dbReference>
<evidence type="ECO:0000256" key="3">
    <source>
        <dbReference type="RuleBase" id="RU362042"/>
    </source>
</evidence>
<dbReference type="EMBL" id="VUMM01000011">
    <property type="protein sequence ID" value="MSS01734.1"/>
    <property type="molecule type" value="Genomic_DNA"/>
</dbReference>
<organism evidence="5 7">
    <name type="scientific">Floccifex porci</name>
    <dbReference type="NCBI Taxonomy" id="2606629"/>
    <lineage>
        <taxon>Bacteria</taxon>
        <taxon>Bacillati</taxon>
        <taxon>Bacillota</taxon>
        <taxon>Erysipelotrichia</taxon>
        <taxon>Erysipelotrichales</taxon>
        <taxon>Erysipelotrichaceae</taxon>
        <taxon>Floccifex</taxon>
    </lineage>
</organism>
<comment type="catalytic activity">
    <reaction evidence="3">
        <text>Cleavage of hydrophobic, N-terminal signal or leader sequences from secreted and periplasmic proteins.</text>
        <dbReference type="EC" id="3.4.21.89"/>
    </reaction>
</comment>
<protein>
    <recommendedName>
        <fullName evidence="3">Signal peptidase I</fullName>
        <ecNumber evidence="3">3.4.21.89</ecNumber>
    </recommendedName>
</protein>
<evidence type="ECO:0000259" key="4">
    <source>
        <dbReference type="Pfam" id="PF10502"/>
    </source>
</evidence>
<dbReference type="RefSeq" id="WP_154460282.1">
    <property type="nucleotide sequence ID" value="NZ_VUMM01000011.1"/>
</dbReference>
<dbReference type="Gene3D" id="2.10.109.10">
    <property type="entry name" value="Umud Fragment, subunit A"/>
    <property type="match status" value="1"/>
</dbReference>
<sequence>MNQRLALKQEIKELGIKIGLLIIVFSVLFGFCFGFIANPDDSMSPAFCEGDLVLYYRLDRTYVSNDTVVMKYKDRTIVRRVVAVEGDTVDINEDGQLMVNGFVQQESHVFTKTYPYKEGIEFPVTLKKDEVFLMADNRDNAQDGRIFGPVKRSDIKGSVMLICRRRNL</sequence>
<accession>A0A7X2N3E3</accession>
<dbReference type="GO" id="GO:0005886">
    <property type="term" value="C:plasma membrane"/>
    <property type="evidence" value="ECO:0007669"/>
    <property type="project" value="UniProtKB-SubCell"/>
</dbReference>
<dbReference type="GO" id="GO:0009003">
    <property type="term" value="F:signal peptidase activity"/>
    <property type="evidence" value="ECO:0007669"/>
    <property type="project" value="UniProtKB-EC"/>
</dbReference>
<dbReference type="CDD" id="cd06530">
    <property type="entry name" value="S26_SPase_I"/>
    <property type="match status" value="1"/>
</dbReference>
<keyword evidence="7" id="KW-1185">Reference proteome</keyword>
<keyword evidence="3 5" id="KW-0378">Hydrolase</keyword>
<feature type="transmembrane region" description="Helical" evidence="3">
    <location>
        <begin position="14"/>
        <end position="37"/>
    </location>
</feature>
<keyword evidence="3" id="KW-0812">Transmembrane</keyword>
<dbReference type="GO" id="GO:0004252">
    <property type="term" value="F:serine-type endopeptidase activity"/>
    <property type="evidence" value="ECO:0007669"/>
    <property type="project" value="InterPro"/>
</dbReference>
<dbReference type="EMBL" id="VUMM01000018">
    <property type="protein sequence ID" value="MSS02022.1"/>
    <property type="molecule type" value="Genomic_DNA"/>
</dbReference>
<dbReference type="PANTHER" id="PTHR43390">
    <property type="entry name" value="SIGNAL PEPTIDASE I"/>
    <property type="match status" value="1"/>
</dbReference>